<evidence type="ECO:0000256" key="9">
    <source>
        <dbReference type="SAM" id="Phobius"/>
    </source>
</evidence>
<dbReference type="InterPro" id="IPR000792">
    <property type="entry name" value="Tscrpt_reg_LuxR_C"/>
</dbReference>
<evidence type="ECO:0000256" key="3">
    <source>
        <dbReference type="ARBA" id="ARBA00022553"/>
    </source>
</evidence>
<feature type="transmembrane region" description="Helical" evidence="9">
    <location>
        <begin position="136"/>
        <end position="156"/>
    </location>
</feature>
<dbReference type="SUPFAM" id="SSF46894">
    <property type="entry name" value="C-terminal effector domain of the bipartite response regulators"/>
    <property type="match status" value="1"/>
</dbReference>
<evidence type="ECO:0000256" key="7">
    <source>
        <dbReference type="ARBA" id="ARBA00022840"/>
    </source>
</evidence>
<evidence type="ECO:0000256" key="1">
    <source>
        <dbReference type="ARBA" id="ARBA00000085"/>
    </source>
</evidence>
<dbReference type="KEGG" id="gbr:Gbro_0184"/>
<evidence type="ECO:0000256" key="5">
    <source>
        <dbReference type="ARBA" id="ARBA00022741"/>
    </source>
</evidence>
<comment type="catalytic activity">
    <reaction evidence="1">
        <text>ATP + protein L-histidine = ADP + protein N-phospho-L-histidine.</text>
        <dbReference type="EC" id="2.7.13.3"/>
    </reaction>
</comment>
<feature type="transmembrane region" description="Helical" evidence="9">
    <location>
        <begin position="112"/>
        <end position="129"/>
    </location>
</feature>
<dbReference type="Pfam" id="PF07730">
    <property type="entry name" value="HisKA_3"/>
    <property type="match status" value="1"/>
</dbReference>
<dbReference type="EC" id="2.7.13.3" evidence="2"/>
<dbReference type="PROSITE" id="PS50043">
    <property type="entry name" value="HTH_LUXR_2"/>
    <property type="match status" value="1"/>
</dbReference>
<dbReference type="GO" id="GO:0046983">
    <property type="term" value="F:protein dimerization activity"/>
    <property type="evidence" value="ECO:0007669"/>
    <property type="project" value="InterPro"/>
</dbReference>
<evidence type="ECO:0000256" key="2">
    <source>
        <dbReference type="ARBA" id="ARBA00012438"/>
    </source>
</evidence>
<proteinExistence type="predicted"/>
<feature type="transmembrane region" description="Helical" evidence="9">
    <location>
        <begin position="70"/>
        <end position="92"/>
    </location>
</feature>
<dbReference type="GO" id="GO:0003677">
    <property type="term" value="F:DNA binding"/>
    <property type="evidence" value="ECO:0007669"/>
    <property type="project" value="InterPro"/>
</dbReference>
<dbReference type="GO" id="GO:0006355">
    <property type="term" value="P:regulation of DNA-templated transcription"/>
    <property type="evidence" value="ECO:0007669"/>
    <property type="project" value="InterPro"/>
</dbReference>
<dbReference type="Gene3D" id="1.20.5.1930">
    <property type="match status" value="1"/>
</dbReference>
<dbReference type="InterPro" id="IPR011712">
    <property type="entry name" value="Sig_transdc_His_kin_sub3_dim/P"/>
</dbReference>
<protein>
    <recommendedName>
        <fullName evidence="2">histidine kinase</fullName>
        <ecNumber evidence="2">2.7.13.3</ecNumber>
    </recommendedName>
</protein>
<dbReference type="AlphaFoldDB" id="D0LBA1"/>
<keyword evidence="3" id="KW-0597">Phosphoprotein</keyword>
<dbReference type="Pfam" id="PF00196">
    <property type="entry name" value="GerE"/>
    <property type="match status" value="1"/>
</dbReference>
<organism evidence="11 12">
    <name type="scientific">Gordonia bronchialis (strain ATCC 25592 / DSM 43247 / BCRC 13721 / JCM 3198 / KCTC 3076 / NBRC 16047 / NCTC 10667)</name>
    <name type="common">Rhodococcus bronchialis</name>
    <dbReference type="NCBI Taxonomy" id="526226"/>
    <lineage>
        <taxon>Bacteria</taxon>
        <taxon>Bacillati</taxon>
        <taxon>Actinomycetota</taxon>
        <taxon>Actinomycetes</taxon>
        <taxon>Mycobacteriales</taxon>
        <taxon>Gordoniaceae</taxon>
        <taxon>Gordonia</taxon>
    </lineage>
</organism>
<dbReference type="InterPro" id="IPR036388">
    <property type="entry name" value="WH-like_DNA-bd_sf"/>
</dbReference>
<dbReference type="STRING" id="526226.Gbro_0184"/>
<dbReference type="PROSITE" id="PS00622">
    <property type="entry name" value="HTH_LUXR_1"/>
    <property type="match status" value="1"/>
</dbReference>
<dbReference type="eggNOG" id="COG4585">
    <property type="taxonomic scope" value="Bacteria"/>
</dbReference>
<reference evidence="11 12" key="2">
    <citation type="journal article" date="2010" name="Stand. Genomic Sci.">
        <title>Complete genome sequence of Gordonia bronchialis type strain (3410).</title>
        <authorList>
            <person name="Ivanova N."/>
            <person name="Sikorski J."/>
            <person name="Jando M."/>
            <person name="Lapidus A."/>
            <person name="Nolan M."/>
            <person name="Lucas S."/>
            <person name="Del Rio T.G."/>
            <person name="Tice H."/>
            <person name="Copeland A."/>
            <person name="Cheng J.F."/>
            <person name="Chen F."/>
            <person name="Bruce D."/>
            <person name="Goodwin L."/>
            <person name="Pitluck S."/>
            <person name="Mavromatis K."/>
            <person name="Ovchinnikova G."/>
            <person name="Pati A."/>
            <person name="Chen A."/>
            <person name="Palaniappan K."/>
            <person name="Land M."/>
            <person name="Hauser L."/>
            <person name="Chang Y.J."/>
            <person name="Jeffries C.D."/>
            <person name="Chain P."/>
            <person name="Saunders E."/>
            <person name="Han C."/>
            <person name="Detter J.C."/>
            <person name="Brettin T."/>
            <person name="Rohde M."/>
            <person name="Goker M."/>
            <person name="Bristow J."/>
            <person name="Eisen J.A."/>
            <person name="Markowitz V."/>
            <person name="Hugenholtz P."/>
            <person name="Klenk H.P."/>
            <person name="Kyrpides N.C."/>
        </authorList>
    </citation>
    <scope>NUCLEOTIDE SEQUENCE [LARGE SCALE GENOMIC DNA]</scope>
    <source>
        <strain evidence="12">ATCC 25592 / DSM 43247 / BCRC 13721 / JCM 3198 / KCTC 3076 / NBRC 16047 / NCTC 10667</strain>
    </source>
</reference>
<keyword evidence="4" id="KW-0808">Transferase</keyword>
<dbReference type="InterPro" id="IPR036890">
    <property type="entry name" value="HATPase_C_sf"/>
</dbReference>
<dbReference type="InterPro" id="IPR016032">
    <property type="entry name" value="Sig_transdc_resp-reg_C-effctor"/>
</dbReference>
<dbReference type="SMART" id="SM00421">
    <property type="entry name" value="HTH_LUXR"/>
    <property type="match status" value="1"/>
</dbReference>
<dbReference type="GO" id="GO:0005524">
    <property type="term" value="F:ATP binding"/>
    <property type="evidence" value="ECO:0007669"/>
    <property type="project" value="UniProtKB-KW"/>
</dbReference>
<keyword evidence="8" id="KW-0902">Two-component regulatory system</keyword>
<dbReference type="InterPro" id="IPR050482">
    <property type="entry name" value="Sensor_HK_TwoCompSys"/>
</dbReference>
<evidence type="ECO:0000256" key="4">
    <source>
        <dbReference type="ARBA" id="ARBA00022679"/>
    </source>
</evidence>
<dbReference type="Gene3D" id="3.30.565.10">
    <property type="entry name" value="Histidine kinase-like ATPase, C-terminal domain"/>
    <property type="match status" value="1"/>
</dbReference>
<evidence type="ECO:0000256" key="8">
    <source>
        <dbReference type="ARBA" id="ARBA00023012"/>
    </source>
</evidence>
<dbReference type="PANTHER" id="PTHR24421">
    <property type="entry name" value="NITRATE/NITRITE SENSOR PROTEIN NARX-RELATED"/>
    <property type="match status" value="1"/>
</dbReference>
<dbReference type="eggNOG" id="COG2197">
    <property type="taxonomic scope" value="Bacteria"/>
</dbReference>
<evidence type="ECO:0000313" key="11">
    <source>
        <dbReference type="EMBL" id="ACY19532.1"/>
    </source>
</evidence>
<keyword evidence="7" id="KW-0067">ATP-binding</keyword>
<keyword evidence="9" id="KW-0812">Transmembrane</keyword>
<dbReference type="PANTHER" id="PTHR24421:SF10">
    <property type="entry name" value="NITRATE_NITRITE SENSOR PROTEIN NARQ"/>
    <property type="match status" value="1"/>
</dbReference>
<dbReference type="CDD" id="cd06170">
    <property type="entry name" value="LuxR_C_like"/>
    <property type="match status" value="1"/>
</dbReference>
<dbReference type="PRINTS" id="PR00038">
    <property type="entry name" value="HTHLUXR"/>
</dbReference>
<keyword evidence="9" id="KW-0472">Membrane</keyword>
<dbReference type="GO" id="GO:0000155">
    <property type="term" value="F:phosphorelay sensor kinase activity"/>
    <property type="evidence" value="ECO:0007669"/>
    <property type="project" value="InterPro"/>
</dbReference>
<dbReference type="Proteomes" id="UP000001219">
    <property type="component" value="Chromosome"/>
</dbReference>
<evidence type="ECO:0000256" key="6">
    <source>
        <dbReference type="ARBA" id="ARBA00022777"/>
    </source>
</evidence>
<keyword evidence="12" id="KW-1185">Reference proteome</keyword>
<evidence type="ECO:0000259" key="10">
    <source>
        <dbReference type="PROSITE" id="PS50043"/>
    </source>
</evidence>
<name>D0LBA1_GORB4</name>
<dbReference type="EMBL" id="CP001802">
    <property type="protein sequence ID" value="ACY19532.1"/>
    <property type="molecule type" value="Genomic_DNA"/>
</dbReference>
<sequence length="489" mass="52627">MWRVPLSRRQLDDAGLTALFLLCGVGLYLAGLNKIGGLSVVGVPTWFSLVTLSVAAAFQLTRSTRPALTLTATTVVLVVDVVTVSSIGVWLVFSDTVYAACVYGGARLVRTLHVIVVLVCAGGLTLAAIETGTADWRPLFLVSLWLIAFVASPLAYGHAVREHRNALAAERERAAALAQLAERERSEAVADERHRLARELHDVIAGRLSAIAMHSAAALEYPTNPVLTDKVLRSIRESSVDALREMRGMIDLLAEDATNVSPTHETATLRRLDRLVHPIVESGTTVELRCPPELVDSSCDTDTLAIPPLVDIAAYRIITESVHNAVRHAPGQPIRVEVTEHDTQLVLDIRNPLAATPRIPARHVGRGIDNMRTRSRAVGGHLTAAPDDGEFVVRAGDAVLAHEVTKTVISALGPREAGHVSTPTTDTLDALTERERDVLRCVSDGLSNAEIAAALVISEATVKTHVSRILMKLGLQSRVQAAIFFRDGT</sequence>
<feature type="domain" description="HTH luxR-type" evidence="10">
    <location>
        <begin position="424"/>
        <end position="489"/>
    </location>
</feature>
<feature type="transmembrane region" description="Helical" evidence="9">
    <location>
        <begin position="37"/>
        <end position="58"/>
    </location>
</feature>
<dbReference type="CDD" id="cd16917">
    <property type="entry name" value="HATPase_UhpB-NarQ-NarX-like"/>
    <property type="match status" value="1"/>
</dbReference>
<gene>
    <name evidence="11" type="ordered locus">Gbro_0184</name>
</gene>
<dbReference type="OrthoDB" id="227596at2"/>
<dbReference type="Gene3D" id="1.10.10.10">
    <property type="entry name" value="Winged helix-like DNA-binding domain superfamily/Winged helix DNA-binding domain"/>
    <property type="match status" value="1"/>
</dbReference>
<keyword evidence="9" id="KW-1133">Transmembrane helix</keyword>
<keyword evidence="6" id="KW-0418">Kinase</keyword>
<evidence type="ECO:0000313" key="12">
    <source>
        <dbReference type="Proteomes" id="UP000001219"/>
    </source>
</evidence>
<feature type="transmembrane region" description="Helical" evidence="9">
    <location>
        <begin position="12"/>
        <end position="31"/>
    </location>
</feature>
<dbReference type="SUPFAM" id="SSF55874">
    <property type="entry name" value="ATPase domain of HSP90 chaperone/DNA topoisomerase II/histidine kinase"/>
    <property type="match status" value="1"/>
</dbReference>
<keyword evidence="5" id="KW-0547">Nucleotide-binding</keyword>
<accession>D0LBA1</accession>
<reference evidence="12" key="1">
    <citation type="submission" date="2009-10" db="EMBL/GenBank/DDBJ databases">
        <title>The complete chromosome of Gordonia bronchialis DSM 43247.</title>
        <authorList>
            <consortium name="US DOE Joint Genome Institute (JGI-PGF)"/>
            <person name="Lucas S."/>
            <person name="Copeland A."/>
            <person name="Lapidus A."/>
            <person name="Glavina del Rio T."/>
            <person name="Dalin E."/>
            <person name="Tice H."/>
            <person name="Bruce D."/>
            <person name="Goodwin L."/>
            <person name="Pitluck S."/>
            <person name="Kyrpides N."/>
            <person name="Mavromatis K."/>
            <person name="Ivanova N."/>
            <person name="Ovchinnikova G."/>
            <person name="Saunders E."/>
            <person name="Brettin T."/>
            <person name="Detter J.C."/>
            <person name="Han C."/>
            <person name="Larimer F."/>
            <person name="Land M."/>
            <person name="Hauser L."/>
            <person name="Markowitz V."/>
            <person name="Cheng J.-F."/>
            <person name="Hugenholtz P."/>
            <person name="Woyke T."/>
            <person name="Wu D."/>
            <person name="Jando M."/>
            <person name="Schneider S."/>
            <person name="Goeker M."/>
            <person name="Klenk H.-P."/>
            <person name="Eisen J.A."/>
        </authorList>
    </citation>
    <scope>NUCLEOTIDE SEQUENCE [LARGE SCALE GENOMIC DNA]</scope>
    <source>
        <strain evidence="12">ATCC 25592 / DSM 43247 / BCRC 13721 / JCM 3198 / KCTC 3076 / NBRC 16047 / NCTC 10667</strain>
    </source>
</reference>
<dbReference type="HOGENOM" id="CLU_000445_20_1_11"/>
<dbReference type="GO" id="GO:0016020">
    <property type="term" value="C:membrane"/>
    <property type="evidence" value="ECO:0007669"/>
    <property type="project" value="InterPro"/>
</dbReference>